<dbReference type="Proteomes" id="UP000319756">
    <property type="component" value="Chromosome"/>
</dbReference>
<proteinExistence type="inferred from homology"/>
<evidence type="ECO:0000256" key="1">
    <source>
        <dbReference type="ARBA" id="ARBA00004193"/>
    </source>
</evidence>
<evidence type="ECO:0000256" key="5">
    <source>
        <dbReference type="SAM" id="Coils"/>
    </source>
</evidence>
<keyword evidence="5" id="KW-0175">Coiled coil</keyword>
<dbReference type="PANTHER" id="PTHR30532">
    <property type="entry name" value="IRON III DICITRATE-BINDING PERIPLASMIC PROTEIN"/>
    <property type="match status" value="1"/>
</dbReference>
<evidence type="ECO:0000256" key="3">
    <source>
        <dbReference type="ARBA" id="ARBA00022448"/>
    </source>
</evidence>
<evidence type="ECO:0000313" key="9">
    <source>
        <dbReference type="Proteomes" id="UP000319756"/>
    </source>
</evidence>
<dbReference type="EMBL" id="CP035485">
    <property type="protein sequence ID" value="QDI91283.1"/>
    <property type="molecule type" value="Genomic_DNA"/>
</dbReference>
<dbReference type="InterPro" id="IPR051313">
    <property type="entry name" value="Bact_iron-sidero_bind"/>
</dbReference>
<dbReference type="PROSITE" id="PS51257">
    <property type="entry name" value="PROKAR_LIPOPROTEIN"/>
    <property type="match status" value="1"/>
</dbReference>
<sequence>MRKQLLGILTGVSVTAALTACGGGDTDEAAGDEGSSSDEEITVEHDLGETNVPENPETVVSFDFGLTDSIRELGGNISGIPKAGTVPEYLSELETDEYEDVGDLFEPNFELINEMQPDVIFISGRTADHYEELSEIAPTVYMDIDDEDYMGSFEENVTTLGEIFDAEEEAENQLADIQTRISEVGEQVNESEQDGLILSVDDGSASAYGAGSRFGIIHDELDVTPADENIDAETHGENVSFEYIADVDPDNLFVLDRGATVGSDEEASLNAILDNELVESTTAAQNDNIIQMSGDYWYLSYGGLESTNQMIDEVEDGFEES</sequence>
<dbReference type="GO" id="GO:0005886">
    <property type="term" value="C:plasma membrane"/>
    <property type="evidence" value="ECO:0007669"/>
    <property type="project" value="UniProtKB-SubCell"/>
</dbReference>
<dbReference type="InterPro" id="IPR033870">
    <property type="entry name" value="FatB"/>
</dbReference>
<dbReference type="KEGG" id="sale:EPH95_08880"/>
<feature type="compositionally biased region" description="Acidic residues" evidence="6">
    <location>
        <begin position="25"/>
        <end position="41"/>
    </location>
</feature>
<dbReference type="Gene3D" id="3.40.50.1980">
    <property type="entry name" value="Nitrogenase molybdenum iron protein domain"/>
    <property type="match status" value="2"/>
</dbReference>
<dbReference type="AlphaFoldDB" id="A0A514LHF3"/>
<dbReference type="GO" id="GO:0030288">
    <property type="term" value="C:outer membrane-bounded periplasmic space"/>
    <property type="evidence" value="ECO:0007669"/>
    <property type="project" value="TreeGrafter"/>
</dbReference>
<comment type="subcellular location">
    <subcellularLocation>
        <location evidence="1">Cell membrane</location>
        <topology evidence="1">Lipid-anchor</topology>
    </subcellularLocation>
</comment>
<evidence type="ECO:0000259" key="7">
    <source>
        <dbReference type="PROSITE" id="PS50983"/>
    </source>
</evidence>
<dbReference type="InterPro" id="IPR002491">
    <property type="entry name" value="ABC_transptr_periplasmic_BD"/>
</dbReference>
<comment type="similarity">
    <text evidence="2">Belongs to the bacterial solute-binding protein 8 family.</text>
</comment>
<dbReference type="OrthoDB" id="63946at2"/>
<feature type="region of interest" description="Disordered" evidence="6">
    <location>
        <begin position="24"/>
        <end position="57"/>
    </location>
</feature>
<evidence type="ECO:0000256" key="4">
    <source>
        <dbReference type="ARBA" id="ARBA00022729"/>
    </source>
</evidence>
<evidence type="ECO:0000313" key="8">
    <source>
        <dbReference type="EMBL" id="QDI91283.1"/>
    </source>
</evidence>
<dbReference type="CDD" id="cd01140">
    <property type="entry name" value="FatB"/>
    <property type="match status" value="1"/>
</dbReference>
<keyword evidence="3" id="KW-0813">Transport</keyword>
<name>A0A514LHF3_9BACI</name>
<dbReference type="Pfam" id="PF01497">
    <property type="entry name" value="Peripla_BP_2"/>
    <property type="match status" value="1"/>
</dbReference>
<reference evidence="9" key="1">
    <citation type="submission" date="2019-01" db="EMBL/GenBank/DDBJ databases">
        <title>Genomic analysis of Salicibibacter sp. NKC3-5.</title>
        <authorList>
            <person name="Oh Y.J."/>
        </authorList>
    </citation>
    <scope>NUCLEOTIDE SEQUENCE [LARGE SCALE GENOMIC DNA]</scope>
    <source>
        <strain evidence="9">NKC3-5</strain>
    </source>
</reference>
<accession>A0A514LHF3</accession>
<keyword evidence="9" id="KW-1185">Reference proteome</keyword>
<dbReference type="PROSITE" id="PS50983">
    <property type="entry name" value="FE_B12_PBP"/>
    <property type="match status" value="1"/>
</dbReference>
<keyword evidence="4" id="KW-0732">Signal</keyword>
<gene>
    <name evidence="8" type="ORF">EPH95_08880</name>
</gene>
<evidence type="ECO:0000256" key="2">
    <source>
        <dbReference type="ARBA" id="ARBA00008814"/>
    </source>
</evidence>
<protein>
    <submittedName>
        <fullName evidence="8">Siderophore ABC transporter substrate-binding protein</fullName>
    </submittedName>
</protein>
<evidence type="ECO:0000256" key="6">
    <source>
        <dbReference type="SAM" id="MobiDB-lite"/>
    </source>
</evidence>
<organism evidence="8 9">
    <name type="scientific">Salicibibacter halophilus</name>
    <dbReference type="NCBI Taxonomy" id="2502791"/>
    <lineage>
        <taxon>Bacteria</taxon>
        <taxon>Bacillati</taxon>
        <taxon>Bacillota</taxon>
        <taxon>Bacilli</taxon>
        <taxon>Bacillales</taxon>
        <taxon>Bacillaceae</taxon>
        <taxon>Salicibibacter</taxon>
    </lineage>
</organism>
<dbReference type="SUPFAM" id="SSF53807">
    <property type="entry name" value="Helical backbone' metal receptor"/>
    <property type="match status" value="1"/>
</dbReference>
<dbReference type="PANTHER" id="PTHR30532:SF28">
    <property type="entry name" value="PETROBACTIN-BINDING PROTEIN YCLQ"/>
    <property type="match status" value="1"/>
</dbReference>
<feature type="coiled-coil region" evidence="5">
    <location>
        <begin position="167"/>
        <end position="194"/>
    </location>
</feature>
<feature type="domain" description="Fe/B12 periplasmic-binding" evidence="7">
    <location>
        <begin position="58"/>
        <end position="321"/>
    </location>
</feature>
<dbReference type="GO" id="GO:1901678">
    <property type="term" value="P:iron coordination entity transport"/>
    <property type="evidence" value="ECO:0007669"/>
    <property type="project" value="UniProtKB-ARBA"/>
</dbReference>
<dbReference type="RefSeq" id="WP_142089220.1">
    <property type="nucleotide sequence ID" value="NZ_CP035485.1"/>
</dbReference>